<dbReference type="EMBL" id="CP002403">
    <property type="protein sequence ID" value="ADU21161.1"/>
    <property type="molecule type" value="Genomic_DNA"/>
</dbReference>
<evidence type="ECO:0000256" key="7">
    <source>
        <dbReference type="RuleBase" id="RU362042"/>
    </source>
</evidence>
<dbReference type="PRINTS" id="PR00727">
    <property type="entry name" value="LEADERPTASE"/>
</dbReference>
<keyword evidence="5 7" id="KW-0378">Hydrolase</keyword>
<organism evidence="9 10">
    <name type="scientific">Ruminococcus albus (strain ATCC 27210 / DSM 20455 / JCM 14654 / NCDO 2250 / 7)</name>
    <dbReference type="NCBI Taxonomy" id="697329"/>
    <lineage>
        <taxon>Bacteria</taxon>
        <taxon>Bacillati</taxon>
        <taxon>Bacillota</taxon>
        <taxon>Clostridia</taxon>
        <taxon>Eubacteriales</taxon>
        <taxon>Oscillospiraceae</taxon>
        <taxon>Ruminococcus</taxon>
    </lineage>
</organism>
<dbReference type="Pfam" id="PF10502">
    <property type="entry name" value="Peptidase_S26"/>
    <property type="match status" value="1"/>
</dbReference>
<dbReference type="Gene3D" id="2.10.109.10">
    <property type="entry name" value="Umud Fragment, subunit A"/>
    <property type="match status" value="1"/>
</dbReference>
<name>E6UGX4_RUMA7</name>
<sequence length="160" mass="17294">MLKNKALIKLGALLLLAAAIRTKLCVYRVTGSSMAPSLHDGDLVICMRSHRPGKGSIALLHRGSSLMIKRVIAIGGEHLRIDGTGRVYVDSVLLKEPYLRGRRTPDIPLSLTVPNGCVFVMGDNRADSVDSRSPLIGFLHHSRTFAVAFAVLSPKGLDLL</sequence>
<evidence type="ECO:0000256" key="1">
    <source>
        <dbReference type="ARBA" id="ARBA00000677"/>
    </source>
</evidence>
<dbReference type="AlphaFoldDB" id="E6UGX4"/>
<dbReference type="InterPro" id="IPR039418">
    <property type="entry name" value="LexA-like"/>
</dbReference>
<dbReference type="PROSITE" id="PS00761">
    <property type="entry name" value="SPASE_I_3"/>
    <property type="match status" value="1"/>
</dbReference>
<evidence type="ECO:0000259" key="8">
    <source>
        <dbReference type="Pfam" id="PF10502"/>
    </source>
</evidence>
<dbReference type="RefSeq" id="WP_013497352.1">
    <property type="nucleotide sequence ID" value="NC_014833.1"/>
</dbReference>
<reference evidence="9 10" key="1">
    <citation type="journal article" date="2011" name="J. Bacteriol.">
        <title>Complete genome of the cellulolytic ruminal bacterium Ruminococcus albus 7.</title>
        <authorList>
            <person name="Suen G."/>
            <person name="Stevenson D.M."/>
            <person name="Bruce D.C."/>
            <person name="Chertkov O."/>
            <person name="Copeland A."/>
            <person name="Cheng J.F."/>
            <person name="Detter C."/>
            <person name="Detter J.C."/>
            <person name="Goodwin L.A."/>
            <person name="Han C.S."/>
            <person name="Hauser L.J."/>
            <person name="Ivanova N.N."/>
            <person name="Kyrpides N.C."/>
            <person name="Land M.L."/>
            <person name="Lapidus A."/>
            <person name="Lucas S."/>
            <person name="Ovchinnikova G."/>
            <person name="Pitluck S."/>
            <person name="Tapia R."/>
            <person name="Woyke T."/>
            <person name="Boyum J."/>
            <person name="Mead D."/>
            <person name="Weimer P.J."/>
        </authorList>
    </citation>
    <scope>NUCLEOTIDE SEQUENCE [LARGE SCALE GENOMIC DNA]</scope>
    <source>
        <strain evidence="10">ATCC 27210 / DSM 20455 / JCM 14654 / NCDO 2250 / 7</strain>
    </source>
</reference>
<evidence type="ECO:0000313" key="10">
    <source>
        <dbReference type="Proteomes" id="UP000006919"/>
    </source>
</evidence>
<comment type="similarity">
    <text evidence="3 7">Belongs to the peptidase S26 family.</text>
</comment>
<keyword evidence="7" id="KW-0645">Protease</keyword>
<feature type="domain" description="Peptidase S26" evidence="8">
    <location>
        <begin position="11"/>
        <end position="150"/>
    </location>
</feature>
<dbReference type="GO" id="GO:0006465">
    <property type="term" value="P:signal peptide processing"/>
    <property type="evidence" value="ECO:0007669"/>
    <property type="project" value="InterPro"/>
</dbReference>
<dbReference type="GO" id="GO:0005886">
    <property type="term" value="C:plasma membrane"/>
    <property type="evidence" value="ECO:0007669"/>
    <property type="project" value="UniProtKB-SubCell"/>
</dbReference>
<dbReference type="Proteomes" id="UP000006919">
    <property type="component" value="Chromosome"/>
</dbReference>
<dbReference type="OrthoDB" id="9802919at2"/>
<dbReference type="PANTHER" id="PTHR43390">
    <property type="entry name" value="SIGNAL PEPTIDASE I"/>
    <property type="match status" value="1"/>
</dbReference>
<feature type="active site" evidence="6">
    <location>
        <position position="33"/>
    </location>
</feature>
<dbReference type="eggNOG" id="COG0681">
    <property type="taxonomic scope" value="Bacteria"/>
</dbReference>
<evidence type="ECO:0000256" key="6">
    <source>
        <dbReference type="PIRSR" id="PIRSR600223-1"/>
    </source>
</evidence>
<protein>
    <recommendedName>
        <fullName evidence="4 7">Signal peptidase I</fullName>
        <ecNumber evidence="4 7">3.4.21.89</ecNumber>
    </recommendedName>
</protein>
<dbReference type="InterPro" id="IPR019533">
    <property type="entry name" value="Peptidase_S26"/>
</dbReference>
<dbReference type="GO" id="GO:0004252">
    <property type="term" value="F:serine-type endopeptidase activity"/>
    <property type="evidence" value="ECO:0007669"/>
    <property type="project" value="InterPro"/>
</dbReference>
<evidence type="ECO:0000256" key="4">
    <source>
        <dbReference type="ARBA" id="ARBA00013208"/>
    </source>
</evidence>
<proteinExistence type="inferred from homology"/>
<feature type="active site" evidence="6">
    <location>
        <position position="69"/>
    </location>
</feature>
<dbReference type="KEGG" id="ral:Rumal_0612"/>
<dbReference type="HOGENOM" id="CLU_028723_5_1_9"/>
<dbReference type="STRING" id="697329.Rumal_0612"/>
<comment type="subcellular location">
    <subcellularLocation>
        <location evidence="2">Cell membrane</location>
        <topology evidence="2">Single-pass type II membrane protein</topology>
    </subcellularLocation>
    <subcellularLocation>
        <location evidence="7">Membrane</location>
        <topology evidence="7">Single-pass type II membrane protein</topology>
    </subcellularLocation>
</comment>
<evidence type="ECO:0000313" key="9">
    <source>
        <dbReference type="EMBL" id="ADU21161.1"/>
    </source>
</evidence>
<dbReference type="InterPro" id="IPR000223">
    <property type="entry name" value="Pept_S26A_signal_pept_1"/>
</dbReference>
<evidence type="ECO:0000256" key="3">
    <source>
        <dbReference type="ARBA" id="ARBA00009370"/>
    </source>
</evidence>
<evidence type="ECO:0000256" key="5">
    <source>
        <dbReference type="ARBA" id="ARBA00022801"/>
    </source>
</evidence>
<comment type="catalytic activity">
    <reaction evidence="1 7">
        <text>Cleavage of hydrophobic, N-terminal signal or leader sequences from secreted and periplasmic proteins.</text>
        <dbReference type="EC" id="3.4.21.89"/>
    </reaction>
</comment>
<dbReference type="InterPro" id="IPR019758">
    <property type="entry name" value="Pept_S26A_signal_pept_1_CS"/>
</dbReference>
<dbReference type="EC" id="3.4.21.89" evidence="4 7"/>
<dbReference type="NCBIfam" id="TIGR02227">
    <property type="entry name" value="sigpep_I_bact"/>
    <property type="match status" value="1"/>
</dbReference>
<dbReference type="GO" id="GO:0009003">
    <property type="term" value="F:signal peptidase activity"/>
    <property type="evidence" value="ECO:0007669"/>
    <property type="project" value="UniProtKB-EC"/>
</dbReference>
<dbReference type="PANTHER" id="PTHR43390:SF1">
    <property type="entry name" value="CHLOROPLAST PROCESSING PEPTIDASE"/>
    <property type="match status" value="1"/>
</dbReference>
<dbReference type="PROSITE" id="PS00760">
    <property type="entry name" value="SPASE_I_2"/>
    <property type="match status" value="1"/>
</dbReference>
<accession>E6UGX4</accession>
<dbReference type="InterPro" id="IPR019757">
    <property type="entry name" value="Pept_S26A_signal_pept_1_Lys-AS"/>
</dbReference>
<dbReference type="SUPFAM" id="SSF51306">
    <property type="entry name" value="LexA/Signal peptidase"/>
    <property type="match status" value="1"/>
</dbReference>
<dbReference type="CDD" id="cd06529">
    <property type="entry name" value="S24_LexA-like"/>
    <property type="match status" value="1"/>
</dbReference>
<gene>
    <name evidence="9" type="ordered locus">Rumal_0612</name>
</gene>
<dbReference type="InterPro" id="IPR036286">
    <property type="entry name" value="LexA/Signal_pep-like_sf"/>
</dbReference>
<evidence type="ECO:0000256" key="2">
    <source>
        <dbReference type="ARBA" id="ARBA00004401"/>
    </source>
</evidence>